<reference evidence="1" key="1">
    <citation type="journal article" date="2020" name="Stud. Mycol.">
        <title>101 Dothideomycetes genomes: a test case for predicting lifestyles and emergence of pathogens.</title>
        <authorList>
            <person name="Haridas S."/>
            <person name="Albert R."/>
            <person name="Binder M."/>
            <person name="Bloem J."/>
            <person name="Labutti K."/>
            <person name="Salamov A."/>
            <person name="Andreopoulos B."/>
            <person name="Baker S."/>
            <person name="Barry K."/>
            <person name="Bills G."/>
            <person name="Bluhm B."/>
            <person name="Cannon C."/>
            <person name="Castanera R."/>
            <person name="Culley D."/>
            <person name="Daum C."/>
            <person name="Ezra D."/>
            <person name="Gonzalez J."/>
            <person name="Henrissat B."/>
            <person name="Kuo A."/>
            <person name="Liang C."/>
            <person name="Lipzen A."/>
            <person name="Lutzoni F."/>
            <person name="Magnuson J."/>
            <person name="Mondo S."/>
            <person name="Nolan M."/>
            <person name="Ohm R."/>
            <person name="Pangilinan J."/>
            <person name="Park H.-J."/>
            <person name="Ramirez L."/>
            <person name="Alfaro M."/>
            <person name="Sun H."/>
            <person name="Tritt A."/>
            <person name="Yoshinaga Y."/>
            <person name="Zwiers L.-H."/>
            <person name="Turgeon B."/>
            <person name="Goodwin S."/>
            <person name="Spatafora J."/>
            <person name="Crous P."/>
            <person name="Grigoriev I."/>
        </authorList>
    </citation>
    <scope>NUCLEOTIDE SEQUENCE</scope>
    <source>
        <strain evidence="1">CBS 123094</strain>
    </source>
</reference>
<evidence type="ECO:0008006" key="3">
    <source>
        <dbReference type="Google" id="ProtNLM"/>
    </source>
</evidence>
<accession>A0A6A5X4F2</accession>
<dbReference type="EMBL" id="ML977556">
    <property type="protein sequence ID" value="KAF2007838.1"/>
    <property type="molecule type" value="Genomic_DNA"/>
</dbReference>
<name>A0A6A5X4F2_9PLEO</name>
<evidence type="ECO:0000313" key="1">
    <source>
        <dbReference type="EMBL" id="KAF2007838.1"/>
    </source>
</evidence>
<dbReference type="AlphaFoldDB" id="A0A6A5X4F2"/>
<dbReference type="GO" id="GO:0005634">
    <property type="term" value="C:nucleus"/>
    <property type="evidence" value="ECO:0007669"/>
    <property type="project" value="TreeGrafter"/>
</dbReference>
<organism evidence="1 2">
    <name type="scientific">Amniculicola lignicola CBS 123094</name>
    <dbReference type="NCBI Taxonomy" id="1392246"/>
    <lineage>
        <taxon>Eukaryota</taxon>
        <taxon>Fungi</taxon>
        <taxon>Dikarya</taxon>
        <taxon>Ascomycota</taxon>
        <taxon>Pezizomycotina</taxon>
        <taxon>Dothideomycetes</taxon>
        <taxon>Pleosporomycetidae</taxon>
        <taxon>Pleosporales</taxon>
        <taxon>Amniculicolaceae</taxon>
        <taxon>Amniculicola</taxon>
    </lineage>
</organism>
<dbReference type="PANTHER" id="PTHR46179">
    <property type="entry name" value="ZINC FINGER PROTEIN"/>
    <property type="match status" value="1"/>
</dbReference>
<dbReference type="OrthoDB" id="5305647at2759"/>
<proteinExistence type="predicted"/>
<dbReference type="InterPro" id="IPR051061">
    <property type="entry name" value="Zinc_finger_trans_reg"/>
</dbReference>
<evidence type="ECO:0000313" key="2">
    <source>
        <dbReference type="Proteomes" id="UP000799779"/>
    </source>
</evidence>
<dbReference type="Gene3D" id="3.30.160.60">
    <property type="entry name" value="Classic Zinc Finger"/>
    <property type="match status" value="1"/>
</dbReference>
<sequence>MMENYIDRRYLKSQTVGGRKKPLVLLKRKVAKTQRRAHYQSKITPYPTPRVSHNRKSAGTFRPVALFNSTDCPHCNPRWSYGCGSARRSISAWSQIRLEGLTIQILVHYQRQWLSSTDILDIVYSHNHSPASMINFLVGRDGKDDNCDHFQVRLHSSCMDDEEMFTVQWSEEKHMDKHDRPYKCNIVGCEKLSGFTYGGGLTRHNREVHGNGAKRFYCPYRDCKRSFGSGFTRRETPPDLNKHVRRPHATLRLYSKESISKKVDGTISAQNMNVYEKKMKRSWAGCCISYLGLSNIQLFSS</sequence>
<protein>
    <recommendedName>
        <fullName evidence="3">C2H2-type domain-containing protein</fullName>
    </recommendedName>
</protein>
<dbReference type="Proteomes" id="UP000799779">
    <property type="component" value="Unassembled WGS sequence"/>
</dbReference>
<dbReference type="PANTHER" id="PTHR46179:SF24">
    <property type="entry name" value="C2H2-TYPE DOMAIN-CONTAINING PROTEIN"/>
    <property type="match status" value="1"/>
</dbReference>
<keyword evidence="2" id="KW-1185">Reference proteome</keyword>
<gene>
    <name evidence="1" type="ORF">P154DRAFT_584090</name>
</gene>
<dbReference type="GO" id="GO:0006357">
    <property type="term" value="P:regulation of transcription by RNA polymerase II"/>
    <property type="evidence" value="ECO:0007669"/>
    <property type="project" value="TreeGrafter"/>
</dbReference>